<feature type="compositionally biased region" description="Low complexity" evidence="1">
    <location>
        <begin position="97"/>
        <end position="111"/>
    </location>
</feature>
<accession>A0A9D4YRC5</accession>
<feature type="region of interest" description="Disordered" evidence="1">
    <location>
        <begin position="158"/>
        <end position="177"/>
    </location>
</feature>
<protein>
    <submittedName>
        <fullName evidence="2">Uncharacterized protein</fullName>
    </submittedName>
</protein>
<feature type="region of interest" description="Disordered" evidence="1">
    <location>
        <begin position="97"/>
        <end position="121"/>
    </location>
</feature>
<dbReference type="VEuPathDB" id="VectorBase:RSAN_055481"/>
<name>A0A9D4YRC5_RHISA</name>
<evidence type="ECO:0000313" key="3">
    <source>
        <dbReference type="Proteomes" id="UP000821837"/>
    </source>
</evidence>
<organism evidence="2 3">
    <name type="scientific">Rhipicephalus sanguineus</name>
    <name type="common">Brown dog tick</name>
    <name type="synonym">Ixodes sanguineus</name>
    <dbReference type="NCBI Taxonomy" id="34632"/>
    <lineage>
        <taxon>Eukaryota</taxon>
        <taxon>Metazoa</taxon>
        <taxon>Ecdysozoa</taxon>
        <taxon>Arthropoda</taxon>
        <taxon>Chelicerata</taxon>
        <taxon>Arachnida</taxon>
        <taxon>Acari</taxon>
        <taxon>Parasitiformes</taxon>
        <taxon>Ixodida</taxon>
        <taxon>Ixodoidea</taxon>
        <taxon>Ixodidae</taxon>
        <taxon>Rhipicephalinae</taxon>
        <taxon>Rhipicephalus</taxon>
        <taxon>Rhipicephalus</taxon>
    </lineage>
</organism>
<keyword evidence="3" id="KW-1185">Reference proteome</keyword>
<evidence type="ECO:0000313" key="2">
    <source>
        <dbReference type="EMBL" id="KAH7985147.1"/>
    </source>
</evidence>
<comment type="caution">
    <text evidence="2">The sequence shown here is derived from an EMBL/GenBank/DDBJ whole genome shotgun (WGS) entry which is preliminary data.</text>
</comment>
<sequence>MERAKNKRASRRTMNTKIINDVNQVLQSNHFQLSGLRILHGRLGSNLELKALNNEVESLMTDDQAAGDYEVIMQYDDAANSTLPLLEQHIDVLKTFTTPASSSPPATGAGSDETAPSEHGRIPQHFFGELREEQCQDDLDCDRSTGRVCARKPNDAAGHCRCPPDKPNKDAQGQCQPSAGRCSHLLQKLLKRGVM</sequence>
<reference evidence="2" key="1">
    <citation type="journal article" date="2020" name="Cell">
        <title>Large-Scale Comparative Analyses of Tick Genomes Elucidate Their Genetic Diversity and Vector Capacities.</title>
        <authorList>
            <consortium name="Tick Genome and Microbiome Consortium (TIGMIC)"/>
            <person name="Jia N."/>
            <person name="Wang J."/>
            <person name="Shi W."/>
            <person name="Du L."/>
            <person name="Sun Y."/>
            <person name="Zhan W."/>
            <person name="Jiang J.F."/>
            <person name="Wang Q."/>
            <person name="Zhang B."/>
            <person name="Ji P."/>
            <person name="Bell-Sakyi L."/>
            <person name="Cui X.M."/>
            <person name="Yuan T.T."/>
            <person name="Jiang B.G."/>
            <person name="Yang W.F."/>
            <person name="Lam T.T."/>
            <person name="Chang Q.C."/>
            <person name="Ding S.J."/>
            <person name="Wang X.J."/>
            <person name="Zhu J.G."/>
            <person name="Ruan X.D."/>
            <person name="Zhao L."/>
            <person name="Wei J.T."/>
            <person name="Ye R.Z."/>
            <person name="Que T.C."/>
            <person name="Du C.H."/>
            <person name="Zhou Y.H."/>
            <person name="Cheng J.X."/>
            <person name="Dai P.F."/>
            <person name="Guo W.B."/>
            <person name="Han X.H."/>
            <person name="Huang E.J."/>
            <person name="Li L.F."/>
            <person name="Wei W."/>
            <person name="Gao Y.C."/>
            <person name="Liu J.Z."/>
            <person name="Shao H.Z."/>
            <person name="Wang X."/>
            <person name="Wang C.C."/>
            <person name="Yang T.C."/>
            <person name="Huo Q.B."/>
            <person name="Li W."/>
            <person name="Chen H.Y."/>
            <person name="Chen S.E."/>
            <person name="Zhou L.G."/>
            <person name="Ni X.B."/>
            <person name="Tian J.H."/>
            <person name="Sheng Y."/>
            <person name="Liu T."/>
            <person name="Pan Y.S."/>
            <person name="Xia L.Y."/>
            <person name="Li J."/>
            <person name="Zhao F."/>
            <person name="Cao W.C."/>
        </authorList>
    </citation>
    <scope>NUCLEOTIDE SEQUENCE</scope>
    <source>
        <strain evidence="2">Rsan-2018</strain>
    </source>
</reference>
<dbReference type="Proteomes" id="UP000821837">
    <property type="component" value="Unassembled WGS sequence"/>
</dbReference>
<reference evidence="2" key="2">
    <citation type="submission" date="2021-09" db="EMBL/GenBank/DDBJ databases">
        <authorList>
            <person name="Jia N."/>
            <person name="Wang J."/>
            <person name="Shi W."/>
            <person name="Du L."/>
            <person name="Sun Y."/>
            <person name="Zhan W."/>
            <person name="Jiang J."/>
            <person name="Wang Q."/>
            <person name="Zhang B."/>
            <person name="Ji P."/>
            <person name="Sakyi L.B."/>
            <person name="Cui X."/>
            <person name="Yuan T."/>
            <person name="Jiang B."/>
            <person name="Yang W."/>
            <person name="Lam T.T.-Y."/>
            <person name="Chang Q."/>
            <person name="Ding S."/>
            <person name="Wang X."/>
            <person name="Zhu J."/>
            <person name="Ruan X."/>
            <person name="Zhao L."/>
            <person name="Wei J."/>
            <person name="Que T."/>
            <person name="Du C."/>
            <person name="Cheng J."/>
            <person name="Dai P."/>
            <person name="Han X."/>
            <person name="Huang E."/>
            <person name="Gao Y."/>
            <person name="Liu J."/>
            <person name="Shao H."/>
            <person name="Ye R."/>
            <person name="Li L."/>
            <person name="Wei W."/>
            <person name="Wang X."/>
            <person name="Wang C."/>
            <person name="Huo Q."/>
            <person name="Li W."/>
            <person name="Guo W."/>
            <person name="Chen H."/>
            <person name="Chen S."/>
            <person name="Zhou L."/>
            <person name="Zhou L."/>
            <person name="Ni X."/>
            <person name="Tian J."/>
            <person name="Zhou Y."/>
            <person name="Sheng Y."/>
            <person name="Liu T."/>
            <person name="Pan Y."/>
            <person name="Xia L."/>
            <person name="Li J."/>
            <person name="Zhao F."/>
            <person name="Cao W."/>
        </authorList>
    </citation>
    <scope>NUCLEOTIDE SEQUENCE</scope>
    <source>
        <strain evidence="2">Rsan-2018</strain>
        <tissue evidence="2">Larvae</tissue>
    </source>
</reference>
<dbReference type="AlphaFoldDB" id="A0A9D4YRC5"/>
<evidence type="ECO:0000256" key="1">
    <source>
        <dbReference type="SAM" id="MobiDB-lite"/>
    </source>
</evidence>
<dbReference type="EMBL" id="JABSTV010001070">
    <property type="protein sequence ID" value="KAH7985147.1"/>
    <property type="molecule type" value="Genomic_DNA"/>
</dbReference>
<gene>
    <name evidence="2" type="ORF">HPB52_024292</name>
</gene>
<proteinExistence type="predicted"/>